<evidence type="ECO:0000313" key="2">
    <source>
        <dbReference type="Proteomes" id="UP000051124"/>
    </source>
</evidence>
<evidence type="ECO:0000313" key="1">
    <source>
        <dbReference type="EMBL" id="KPJ50859.1"/>
    </source>
</evidence>
<evidence type="ECO:0008006" key="3">
    <source>
        <dbReference type="Google" id="ProtNLM"/>
    </source>
</evidence>
<accession>A0A0S7WL23</accession>
<sequence length="275" mass="31774">MVWIESDRPLAYAEVRGLESEGEVMKILFLHHSTGGVVWRGGVTGWFEEYNRTHGTNYEIEEQNFPGGPSYGWKNYPYDYWNIWVNHGGEDPFMGEPTLEILIKKYDMIIWKHCFPVSDIAEDVGRPEVNSEVKRIENYTLHYAALKEKMREFPQTRFLVWTGAAKVRQVSFLEKIISLFTGGSMSDERAKRARVFFDWVKNEWDEPGDNIYVWDFHELETEGGLYLKSEYAGSPNDSHPNTRFAETVAPLLCQRIVDVIEGRGDSSDITGRPSN</sequence>
<protein>
    <recommendedName>
        <fullName evidence="3">SGNH hydrolase-type esterase domain-containing protein</fullName>
    </recommendedName>
</protein>
<name>A0A0S7WL23_UNCT6</name>
<dbReference type="EMBL" id="LIZT01000011">
    <property type="protein sequence ID" value="KPJ50859.1"/>
    <property type="molecule type" value="Genomic_DNA"/>
</dbReference>
<organism evidence="1 2">
    <name type="scientific">candidate division TA06 bacterium DG_26</name>
    <dbReference type="NCBI Taxonomy" id="1703771"/>
    <lineage>
        <taxon>Bacteria</taxon>
        <taxon>Bacteria division TA06</taxon>
    </lineage>
</organism>
<gene>
    <name evidence="1" type="ORF">AMJ40_01640</name>
</gene>
<proteinExistence type="predicted"/>
<reference evidence="1 2" key="1">
    <citation type="journal article" date="2015" name="Microbiome">
        <title>Genomic resolution of linkages in carbon, nitrogen, and sulfur cycling among widespread estuary sediment bacteria.</title>
        <authorList>
            <person name="Baker B.J."/>
            <person name="Lazar C.S."/>
            <person name="Teske A.P."/>
            <person name="Dick G.J."/>
        </authorList>
    </citation>
    <scope>NUCLEOTIDE SEQUENCE [LARGE SCALE GENOMIC DNA]</scope>
    <source>
        <strain evidence="1">DG_26</strain>
    </source>
</reference>
<dbReference type="AlphaFoldDB" id="A0A0S7WL23"/>
<dbReference type="Proteomes" id="UP000051124">
    <property type="component" value="Unassembled WGS sequence"/>
</dbReference>
<comment type="caution">
    <text evidence="1">The sequence shown here is derived from an EMBL/GenBank/DDBJ whole genome shotgun (WGS) entry which is preliminary data.</text>
</comment>